<gene>
    <name evidence="1" type="ORF">WJ68_11910</name>
</gene>
<name>A0ABD4E2S8_9BURK</name>
<evidence type="ECO:0000313" key="1">
    <source>
        <dbReference type="EMBL" id="KVN86026.1"/>
    </source>
</evidence>
<dbReference type="Proteomes" id="UP000057910">
    <property type="component" value="Unassembled WGS sequence"/>
</dbReference>
<sequence>MSVLIGECDGTLGASGQLHGKSIRKGIGKREIHGAGGLMFEARIRDEFFQPLPLIGCQSVNVDAHLGPVGRNLSA</sequence>
<organism evidence="1 2">
    <name type="scientific">Burkholderia ubonensis</name>
    <dbReference type="NCBI Taxonomy" id="101571"/>
    <lineage>
        <taxon>Bacteria</taxon>
        <taxon>Pseudomonadati</taxon>
        <taxon>Pseudomonadota</taxon>
        <taxon>Betaproteobacteria</taxon>
        <taxon>Burkholderiales</taxon>
        <taxon>Burkholderiaceae</taxon>
        <taxon>Burkholderia</taxon>
        <taxon>Burkholderia cepacia complex</taxon>
    </lineage>
</organism>
<evidence type="ECO:0000313" key="2">
    <source>
        <dbReference type="Proteomes" id="UP000057910"/>
    </source>
</evidence>
<dbReference type="AlphaFoldDB" id="A0ABD4E2S8"/>
<dbReference type="EMBL" id="LPAD01000055">
    <property type="protein sequence ID" value="KVN86026.1"/>
    <property type="molecule type" value="Genomic_DNA"/>
</dbReference>
<accession>A0ABD4E2S8</accession>
<protein>
    <submittedName>
        <fullName evidence="1">Uncharacterized protein</fullName>
    </submittedName>
</protein>
<comment type="caution">
    <text evidence="1">The sequence shown here is derived from an EMBL/GenBank/DDBJ whole genome shotgun (WGS) entry which is preliminary data.</text>
</comment>
<reference evidence="1 2" key="1">
    <citation type="submission" date="2015-11" db="EMBL/GenBank/DDBJ databases">
        <title>Expanding the genomic diversity of Burkholderia species for the development of highly accurate diagnostics.</title>
        <authorList>
            <person name="Sahl J."/>
            <person name="Keim P."/>
            <person name="Wagner D."/>
        </authorList>
    </citation>
    <scope>NUCLEOTIDE SEQUENCE [LARGE SCALE GENOMIC DNA]</scope>
    <source>
        <strain evidence="1 2">MSMB1585WGS</strain>
    </source>
</reference>
<proteinExistence type="predicted"/>